<name>A0ABR8MTZ7_9BACL</name>
<keyword evidence="3" id="KW-1185">Reference proteome</keyword>
<comment type="caution">
    <text evidence="2">The sequence shown here is derived from an EMBL/GenBank/DDBJ whole genome shotgun (WGS) entry which is preliminary data.</text>
</comment>
<proteinExistence type="predicted"/>
<dbReference type="EMBL" id="JACXZA010000002">
    <property type="protein sequence ID" value="MBD3919437.1"/>
    <property type="molecule type" value="Genomic_DNA"/>
</dbReference>
<dbReference type="Pfam" id="PF10099">
    <property type="entry name" value="RskA_C"/>
    <property type="match status" value="1"/>
</dbReference>
<dbReference type="InterPro" id="IPR018764">
    <property type="entry name" value="RskA_C"/>
</dbReference>
<dbReference type="PANTHER" id="PTHR37461">
    <property type="entry name" value="ANTI-SIGMA-K FACTOR RSKA"/>
    <property type="match status" value="1"/>
</dbReference>
<dbReference type="Proteomes" id="UP000609346">
    <property type="component" value="Unassembled WGS sequence"/>
</dbReference>
<organism evidence="2 3">
    <name type="scientific">Paenibacillus terricola</name>
    <dbReference type="NCBI Taxonomy" id="2763503"/>
    <lineage>
        <taxon>Bacteria</taxon>
        <taxon>Bacillati</taxon>
        <taxon>Bacillota</taxon>
        <taxon>Bacilli</taxon>
        <taxon>Bacillales</taxon>
        <taxon>Paenibacillaceae</taxon>
        <taxon>Paenibacillus</taxon>
    </lineage>
</organism>
<dbReference type="RefSeq" id="WP_191203681.1">
    <property type="nucleotide sequence ID" value="NZ_JACXZA010000002.1"/>
</dbReference>
<evidence type="ECO:0000313" key="3">
    <source>
        <dbReference type="Proteomes" id="UP000609346"/>
    </source>
</evidence>
<gene>
    <name evidence="2" type="ORF">H8B09_11795</name>
</gene>
<feature type="domain" description="Anti-sigma K factor RskA C-terminal" evidence="1">
    <location>
        <begin position="106"/>
        <end position="248"/>
    </location>
</feature>
<sequence length="258" mass="29335">MSGMHSESPMCKRMYREEDWIDWLLGSKRPEEQDAMQMHLLTCHKCREIVEQWAPLMQVDLTSSSTPIEASMPSNEVYKRLRRQVRATGVRLRLRNGIQSKGKWMAGIAAGILLLLCVWSITRFENERPEDQRTQYVAHYEPNAVSFMSDPSTASYRVHPYNEQLGEGYVYYNDNSLELLVLLEGVLSSEGKDVQAWAVDEEGHASLGLLQQDEADRAHLYLKGEALGKAHHIVLTVEPEGGSKQPTSSDAFVFHIQK</sequence>
<evidence type="ECO:0000259" key="1">
    <source>
        <dbReference type="Pfam" id="PF10099"/>
    </source>
</evidence>
<reference evidence="2 3" key="1">
    <citation type="submission" date="2020-09" db="EMBL/GenBank/DDBJ databases">
        <title>Paenibacillus sp. strain PR3 16S rRNA gene Genome sequencing and assembly.</title>
        <authorList>
            <person name="Kim J."/>
        </authorList>
    </citation>
    <scope>NUCLEOTIDE SEQUENCE [LARGE SCALE GENOMIC DNA]</scope>
    <source>
        <strain evidence="2 3">PR3</strain>
    </source>
</reference>
<evidence type="ECO:0000313" key="2">
    <source>
        <dbReference type="EMBL" id="MBD3919437.1"/>
    </source>
</evidence>
<dbReference type="InterPro" id="IPR051474">
    <property type="entry name" value="Anti-sigma-K/W_factor"/>
</dbReference>
<accession>A0ABR8MTZ7</accession>
<dbReference type="PANTHER" id="PTHR37461:SF1">
    <property type="entry name" value="ANTI-SIGMA-K FACTOR RSKA"/>
    <property type="match status" value="1"/>
</dbReference>
<protein>
    <submittedName>
        <fullName evidence="2">Anti-sigma factor</fullName>
    </submittedName>
</protein>